<sequence length="94" mass="10087">MKSLLLCVAIVGVFTTSRAESEAQACTYDGNRWICRSTRNPDGGPVGAFGSTDGQNNQVYAGQGFPPGSFVPNFPSFPGFPGFPFQNGFQFGRR</sequence>
<accession>A0A8T0FS04</accession>
<evidence type="ECO:0000313" key="2">
    <source>
        <dbReference type="EMBL" id="KAF8793402.1"/>
    </source>
</evidence>
<evidence type="ECO:0000313" key="3">
    <source>
        <dbReference type="Proteomes" id="UP000807504"/>
    </source>
</evidence>
<reference evidence="2" key="1">
    <citation type="journal article" date="2020" name="bioRxiv">
        <title>Chromosome-level reference genome of the European wasp spider Argiope bruennichi: a resource for studies on range expansion and evolutionary adaptation.</title>
        <authorList>
            <person name="Sheffer M.M."/>
            <person name="Hoppe A."/>
            <person name="Krehenwinkel H."/>
            <person name="Uhl G."/>
            <person name="Kuss A.W."/>
            <person name="Jensen L."/>
            <person name="Jensen C."/>
            <person name="Gillespie R.G."/>
            <person name="Hoff K.J."/>
            <person name="Prost S."/>
        </authorList>
    </citation>
    <scope>NUCLEOTIDE SEQUENCE</scope>
</reference>
<dbReference type="EMBL" id="JABXBU010000003">
    <property type="protein sequence ID" value="KAF8793402.1"/>
    <property type="molecule type" value="Genomic_DNA"/>
</dbReference>
<protein>
    <recommendedName>
        <fullName evidence="4">Secreted protein</fullName>
    </recommendedName>
</protein>
<comment type="caution">
    <text evidence="2">The sequence shown here is derived from an EMBL/GenBank/DDBJ whole genome shotgun (WGS) entry which is preliminary data.</text>
</comment>
<keyword evidence="3" id="KW-1185">Reference proteome</keyword>
<name>A0A8T0FS04_ARGBR</name>
<keyword evidence="1" id="KW-0732">Signal</keyword>
<gene>
    <name evidence="2" type="ORF">HNY73_004885</name>
</gene>
<organism evidence="2 3">
    <name type="scientific">Argiope bruennichi</name>
    <name type="common">Wasp spider</name>
    <name type="synonym">Aranea bruennichi</name>
    <dbReference type="NCBI Taxonomy" id="94029"/>
    <lineage>
        <taxon>Eukaryota</taxon>
        <taxon>Metazoa</taxon>
        <taxon>Ecdysozoa</taxon>
        <taxon>Arthropoda</taxon>
        <taxon>Chelicerata</taxon>
        <taxon>Arachnida</taxon>
        <taxon>Araneae</taxon>
        <taxon>Araneomorphae</taxon>
        <taxon>Entelegynae</taxon>
        <taxon>Araneoidea</taxon>
        <taxon>Araneidae</taxon>
        <taxon>Argiope</taxon>
    </lineage>
</organism>
<proteinExistence type="predicted"/>
<reference evidence="2" key="2">
    <citation type="submission" date="2020-06" db="EMBL/GenBank/DDBJ databases">
        <authorList>
            <person name="Sheffer M."/>
        </authorList>
    </citation>
    <scope>NUCLEOTIDE SEQUENCE</scope>
</reference>
<feature type="chain" id="PRO_5035829982" description="Secreted protein" evidence="1">
    <location>
        <begin position="20"/>
        <end position="94"/>
    </location>
</feature>
<feature type="signal peptide" evidence="1">
    <location>
        <begin position="1"/>
        <end position="19"/>
    </location>
</feature>
<evidence type="ECO:0000256" key="1">
    <source>
        <dbReference type="SAM" id="SignalP"/>
    </source>
</evidence>
<dbReference type="AlphaFoldDB" id="A0A8T0FS04"/>
<dbReference type="Proteomes" id="UP000807504">
    <property type="component" value="Unassembled WGS sequence"/>
</dbReference>
<evidence type="ECO:0008006" key="4">
    <source>
        <dbReference type="Google" id="ProtNLM"/>
    </source>
</evidence>